<organism evidence="2 3">
    <name type="scientific">Hypsizygus marmoreus</name>
    <name type="common">White beech mushroom</name>
    <name type="synonym">Agaricus marmoreus</name>
    <dbReference type="NCBI Taxonomy" id="39966"/>
    <lineage>
        <taxon>Eukaryota</taxon>
        <taxon>Fungi</taxon>
        <taxon>Dikarya</taxon>
        <taxon>Basidiomycota</taxon>
        <taxon>Agaricomycotina</taxon>
        <taxon>Agaricomycetes</taxon>
        <taxon>Agaricomycetidae</taxon>
        <taxon>Agaricales</taxon>
        <taxon>Tricholomatineae</taxon>
        <taxon>Lyophyllaceae</taxon>
        <taxon>Hypsizygus</taxon>
    </lineage>
</organism>
<feature type="compositionally biased region" description="Acidic residues" evidence="1">
    <location>
        <begin position="71"/>
        <end position="80"/>
    </location>
</feature>
<evidence type="ECO:0000313" key="2">
    <source>
        <dbReference type="EMBL" id="RDB23780.1"/>
    </source>
</evidence>
<sequence>MDDRDTDDFACGLEQLHGGAMQKYIDKTMQSHGLRTRTHMDSLATNENNKATAKEDKDDGDSDEEPRSESEKEETEEEEMQPTLGSMTVVDGELVIDDDAISEPVHSILTTLDALDVEMMGDDE</sequence>
<reference evidence="2" key="1">
    <citation type="submission" date="2018-04" db="EMBL/GenBank/DDBJ databases">
        <title>Whole genome sequencing of Hypsizygus marmoreus.</title>
        <authorList>
            <person name="Choi I.-G."/>
            <person name="Min B."/>
            <person name="Kim J.-G."/>
            <person name="Kim S."/>
            <person name="Oh Y.-L."/>
            <person name="Kong W.-S."/>
            <person name="Park H."/>
            <person name="Jeong J."/>
            <person name="Song E.-S."/>
        </authorList>
    </citation>
    <scope>NUCLEOTIDE SEQUENCE [LARGE SCALE GENOMIC DNA]</scope>
    <source>
        <strain evidence="2">51987-8</strain>
    </source>
</reference>
<proteinExistence type="predicted"/>
<dbReference type="AlphaFoldDB" id="A0A369JRD7"/>
<dbReference type="InParanoid" id="A0A369JRD7"/>
<dbReference type="Proteomes" id="UP000076154">
    <property type="component" value="Unassembled WGS sequence"/>
</dbReference>
<accession>A0A369JRD7</accession>
<gene>
    <name evidence="2" type="ORF">Hypma_009476</name>
</gene>
<comment type="caution">
    <text evidence="2">The sequence shown here is derived from an EMBL/GenBank/DDBJ whole genome shotgun (WGS) entry which is preliminary data.</text>
</comment>
<feature type="region of interest" description="Disordered" evidence="1">
    <location>
        <begin position="28"/>
        <end position="91"/>
    </location>
</feature>
<evidence type="ECO:0000313" key="3">
    <source>
        <dbReference type="Proteomes" id="UP000076154"/>
    </source>
</evidence>
<name>A0A369JRD7_HYPMA</name>
<evidence type="ECO:0000256" key="1">
    <source>
        <dbReference type="SAM" id="MobiDB-lite"/>
    </source>
</evidence>
<protein>
    <submittedName>
        <fullName evidence="2">Uncharacterized protein</fullName>
    </submittedName>
</protein>
<keyword evidence="3" id="KW-1185">Reference proteome</keyword>
<dbReference type="EMBL" id="LUEZ02000046">
    <property type="protein sequence ID" value="RDB23780.1"/>
    <property type="molecule type" value="Genomic_DNA"/>
</dbReference>